<sequence>LKYHRPENWDALETALNTAWRQPGATLIELVVNDADGAQKLQHLLAQVSHL</sequence>
<evidence type="ECO:0000313" key="1">
    <source>
        <dbReference type="EMBL" id="KAB2435477.1"/>
    </source>
</evidence>
<comment type="caution">
    <text evidence="1">The sequence shown here is derived from an EMBL/GenBank/DDBJ whole genome shotgun (WGS) entry which is preliminary data.</text>
</comment>
<dbReference type="Gene3D" id="3.40.50.970">
    <property type="match status" value="1"/>
</dbReference>
<accession>A0A6L3X2J1</accession>
<evidence type="ECO:0000313" key="2">
    <source>
        <dbReference type="Proteomes" id="UP000476281"/>
    </source>
</evidence>
<dbReference type="SUPFAM" id="SSF52518">
    <property type="entry name" value="Thiamin diphosphate-binding fold (THDP-binding)"/>
    <property type="match status" value="1"/>
</dbReference>
<dbReference type="AlphaFoldDB" id="A0A6L3X2J1"/>
<proteinExistence type="predicted"/>
<reference evidence="1 2" key="1">
    <citation type="submission" date="2019-09" db="EMBL/GenBank/DDBJ databases">
        <title>Reversal of blaTEM antimicrobial resistance by CRISPR-Cas9 in clinical E. coli and other Enterobacteriaceae strains.</title>
        <authorList>
            <person name="Tagliaferri T."/>
            <person name="Guimaraes N."/>
            <person name="Pereira M."/>
            <person name="Felicori L."/>
            <person name="Horz H.-P."/>
            <person name="Santos S."/>
            <person name="Mendes T."/>
        </authorList>
    </citation>
    <scope>NUCLEOTIDE SEQUENCE [LARGE SCALE GENOMIC DNA]</scope>
    <source>
        <strain evidence="1 2">E2_blaTEM_MG</strain>
    </source>
</reference>
<protein>
    <submittedName>
        <fullName evidence="1">2-succinyl-6-hydroxy-2, 4-cyclohexadiene-1-carboxylate synthase</fullName>
    </submittedName>
</protein>
<dbReference type="EMBL" id="WBSZ01002453">
    <property type="protein sequence ID" value="KAB2435477.1"/>
    <property type="molecule type" value="Genomic_DNA"/>
</dbReference>
<organism evidence="1 2">
    <name type="scientific">Enterobacter hormaechei</name>
    <dbReference type="NCBI Taxonomy" id="158836"/>
    <lineage>
        <taxon>Bacteria</taxon>
        <taxon>Pseudomonadati</taxon>
        <taxon>Pseudomonadota</taxon>
        <taxon>Gammaproteobacteria</taxon>
        <taxon>Enterobacterales</taxon>
        <taxon>Enterobacteriaceae</taxon>
        <taxon>Enterobacter</taxon>
        <taxon>Enterobacter cloacae complex</taxon>
    </lineage>
</organism>
<dbReference type="InterPro" id="IPR029061">
    <property type="entry name" value="THDP-binding"/>
</dbReference>
<name>A0A6L3X2J1_9ENTR</name>
<dbReference type="Proteomes" id="UP000476281">
    <property type="component" value="Unassembled WGS sequence"/>
</dbReference>
<gene>
    <name evidence="1" type="ORF">F9C29_33565</name>
</gene>
<feature type="non-terminal residue" evidence="1">
    <location>
        <position position="1"/>
    </location>
</feature>